<feature type="binding site" evidence="5">
    <location>
        <position position="75"/>
    </location>
    <ligand>
        <name>chlorophyll a</name>
        <dbReference type="ChEBI" id="CHEBI:58416"/>
        <label>1</label>
    </ligand>
</feature>
<dbReference type="Gene3D" id="1.10.3460.10">
    <property type="entry name" value="Chlorophyll a/b binding protein domain"/>
    <property type="match status" value="1"/>
</dbReference>
<feature type="binding site" description="axial binding residue" evidence="5">
    <location>
        <position position="137"/>
    </location>
    <ligand>
        <name>chlorophyll b</name>
        <dbReference type="ChEBI" id="CHEBI:61721"/>
        <label>1</label>
    </ligand>
    <ligandPart>
        <name>Mg</name>
        <dbReference type="ChEBI" id="CHEBI:25107"/>
    </ligandPart>
</feature>
<dbReference type="PANTHER" id="PTHR21649">
    <property type="entry name" value="CHLOROPHYLL A/B BINDING PROTEIN"/>
    <property type="match status" value="1"/>
</dbReference>
<dbReference type="EMBL" id="CDMZ01005718">
    <property type="protein sequence ID" value="CEM53702.1"/>
    <property type="molecule type" value="Genomic_DNA"/>
</dbReference>
<keyword evidence="5" id="KW-0157">Chromophore</keyword>
<dbReference type="GO" id="GO:0016168">
    <property type="term" value="F:chlorophyll binding"/>
    <property type="evidence" value="ECO:0007669"/>
    <property type="project" value="UniProtKB-KW"/>
</dbReference>
<organism evidence="8">
    <name type="scientific">Chromera velia CCMP2878</name>
    <dbReference type="NCBI Taxonomy" id="1169474"/>
    <lineage>
        <taxon>Eukaryota</taxon>
        <taxon>Sar</taxon>
        <taxon>Alveolata</taxon>
        <taxon>Colpodellida</taxon>
        <taxon>Chromeraceae</taxon>
        <taxon>Chromera</taxon>
    </lineage>
</organism>
<accession>A0A0G4I9K2</accession>
<evidence type="ECO:0000256" key="1">
    <source>
        <dbReference type="ARBA" id="ARBA00004229"/>
    </source>
</evidence>
<feature type="binding site" evidence="5">
    <location>
        <position position="180"/>
    </location>
    <ligand>
        <name>chlorophyll a</name>
        <dbReference type="ChEBI" id="CHEBI:58416"/>
        <label>1</label>
    </ligand>
</feature>
<keyword evidence="4" id="KW-0934">Plastid</keyword>
<feature type="signal peptide" evidence="7">
    <location>
        <begin position="1"/>
        <end position="18"/>
    </location>
</feature>
<evidence type="ECO:0008006" key="9">
    <source>
        <dbReference type="Google" id="ProtNLM"/>
    </source>
</evidence>
<evidence type="ECO:0000313" key="8">
    <source>
        <dbReference type="EMBL" id="CEM53702.1"/>
    </source>
</evidence>
<keyword evidence="6" id="KW-0472">Membrane</keyword>
<gene>
    <name evidence="8" type="ORF">Cvel_12188</name>
</gene>
<feature type="binding site" evidence="5">
    <location>
        <position position="185"/>
    </location>
    <ligand>
        <name>chlorophyll b</name>
        <dbReference type="ChEBI" id="CHEBI:61721"/>
        <label>2</label>
    </ligand>
</feature>
<feature type="binding site" evidence="5">
    <location>
        <position position="179"/>
    </location>
    <ligand>
        <name>chlorophyll a</name>
        <dbReference type="ChEBI" id="CHEBI:58416"/>
        <label>1</label>
    </ligand>
</feature>
<dbReference type="GO" id="GO:0009507">
    <property type="term" value="C:chloroplast"/>
    <property type="evidence" value="ECO:0007669"/>
    <property type="project" value="UniProtKB-SubCell"/>
</dbReference>
<protein>
    <recommendedName>
        <fullName evidence="9">Plastid light harvesting protein</fullName>
    </recommendedName>
</protein>
<feature type="binding site" description="axial binding residue" evidence="5">
    <location>
        <position position="128"/>
    </location>
    <ligand>
        <name>chlorophyll b</name>
        <dbReference type="ChEBI" id="CHEBI:61721"/>
        <label>1</label>
    </ligand>
    <ligandPart>
        <name>Mg</name>
        <dbReference type="ChEBI" id="CHEBI:25107"/>
    </ligandPart>
</feature>
<evidence type="ECO:0000256" key="6">
    <source>
        <dbReference type="SAM" id="Phobius"/>
    </source>
</evidence>
<keyword evidence="5" id="KW-0148">Chlorophyll</keyword>
<sequence length="211" mass="23045">MKLAAATVCAFAAVSVDAFTLGGVKPVARSARSDMKMSLDDAPGAGPAGFPGFPVFNPFKLSEDDEKFKEYRLKELKNGRLAMIGFLGLLFTAYGVRFPGNLNSNFVLPFKQDGPTFASLPGDFDLFSALNPLGWLQVIFFVALMDQGYYKQTDPDECAPGILYGKPEDPEVYAEYRDKELNNGRLAMVGTLALLAQHFIGGSKSFPYLEK</sequence>
<proteinExistence type="predicted"/>
<evidence type="ECO:0000256" key="2">
    <source>
        <dbReference type="ARBA" id="ARBA00022528"/>
    </source>
</evidence>
<dbReference type="Pfam" id="PF00504">
    <property type="entry name" value="Chloroa_b-bind"/>
    <property type="match status" value="2"/>
</dbReference>
<keyword evidence="2" id="KW-0150">Chloroplast</keyword>
<feature type="binding site" evidence="5">
    <location>
        <position position="197"/>
    </location>
    <ligand>
        <name>chlorophyll a</name>
        <dbReference type="ChEBI" id="CHEBI:58416"/>
        <label>1</label>
    </ligand>
</feature>
<keyword evidence="7" id="KW-0732">Signal</keyword>
<dbReference type="GO" id="GO:0009765">
    <property type="term" value="P:photosynthesis, light harvesting"/>
    <property type="evidence" value="ECO:0007669"/>
    <property type="project" value="InterPro"/>
</dbReference>
<dbReference type="AlphaFoldDB" id="A0A0G4I9K2"/>
<dbReference type="InterPro" id="IPR022796">
    <property type="entry name" value="Chloroa_b-bind"/>
</dbReference>
<feature type="transmembrane region" description="Helical" evidence="6">
    <location>
        <begin position="126"/>
        <end position="145"/>
    </location>
</feature>
<evidence type="ECO:0000256" key="5">
    <source>
        <dbReference type="PIRSR" id="PIRSR601344-1"/>
    </source>
</evidence>
<name>A0A0G4I9K2_9ALVE</name>
<evidence type="ECO:0000256" key="7">
    <source>
        <dbReference type="SAM" id="SignalP"/>
    </source>
</evidence>
<comment type="subcellular location">
    <subcellularLocation>
        <location evidence="1">Plastid</location>
        <location evidence="1">Chloroplast</location>
    </subcellularLocation>
</comment>
<feature type="chain" id="PRO_5005192752" description="Plastid light harvesting protein" evidence="7">
    <location>
        <begin position="19"/>
        <end position="211"/>
    </location>
</feature>
<dbReference type="GO" id="GO:0016020">
    <property type="term" value="C:membrane"/>
    <property type="evidence" value="ECO:0007669"/>
    <property type="project" value="InterPro"/>
</dbReference>
<feature type="transmembrane region" description="Helical" evidence="6">
    <location>
        <begin position="80"/>
        <end position="98"/>
    </location>
</feature>
<dbReference type="VEuPathDB" id="CryptoDB:Cvel_12188"/>
<feature type="binding site" evidence="5">
    <location>
        <position position="62"/>
    </location>
    <ligand>
        <name>chlorophyll a</name>
        <dbReference type="ChEBI" id="CHEBI:58416"/>
        <label>1</label>
    </ligand>
</feature>
<feature type="binding site" description="axial binding residue" evidence="5">
    <location>
        <position position="80"/>
    </location>
    <ligand>
        <name>chlorophyll b</name>
        <dbReference type="ChEBI" id="CHEBI:61721"/>
        <label>1</label>
    </ligand>
    <ligandPart>
        <name>Mg</name>
        <dbReference type="ChEBI" id="CHEBI:25107"/>
    </ligandPart>
</feature>
<keyword evidence="6" id="KW-1133">Transmembrane helix</keyword>
<evidence type="ECO:0000256" key="4">
    <source>
        <dbReference type="ARBA" id="ARBA00022640"/>
    </source>
</evidence>
<reference evidence="8" key="1">
    <citation type="submission" date="2014-11" db="EMBL/GenBank/DDBJ databases">
        <authorList>
            <person name="Otto D Thomas"/>
            <person name="Naeem Raeece"/>
        </authorList>
    </citation>
    <scope>NUCLEOTIDE SEQUENCE</scope>
</reference>
<dbReference type="PhylomeDB" id="A0A0G4I9K2"/>
<dbReference type="SUPFAM" id="SSF103511">
    <property type="entry name" value="Chlorophyll a-b binding protein"/>
    <property type="match status" value="1"/>
</dbReference>
<keyword evidence="3" id="KW-0602">Photosynthesis</keyword>
<dbReference type="InterPro" id="IPR001344">
    <property type="entry name" value="Chloro_AB-bd_pln"/>
</dbReference>
<feature type="binding site" evidence="5">
    <location>
        <position position="183"/>
    </location>
    <ligand>
        <name>chlorophyll a</name>
        <dbReference type="ChEBI" id="CHEBI:58416"/>
        <label>1</label>
    </ligand>
</feature>
<evidence type="ECO:0000256" key="3">
    <source>
        <dbReference type="ARBA" id="ARBA00022531"/>
    </source>
</evidence>
<keyword evidence="6" id="KW-0812">Transmembrane</keyword>